<evidence type="ECO:0000313" key="3">
    <source>
        <dbReference type="Proteomes" id="UP000331127"/>
    </source>
</evidence>
<sequence length="361" mass="38215">MDIYARPMGIPTEPIGSIPRPPALLTALADHAAGRITADELAEHQDKAVADTIARLTQLGCPVLVDGEQSKPSFVGYPINGLTNLSPDGAIIPFADGHTRQLPHLTSGPFSYQTHADTYLKAAQRHTTSPIKQAVIAPSALSLLYPAGGIPGYPRETFIADLLDAAEADIRGCLDAGAHVVQLDFTEGRLSLKLDPSGGVLDAFIALNNQVLERFTPEERARIGVHTCPGGDQDSTHSLDIDYAGLLPKLFQLQAGNFYVQLASEPDPDRVLTIIATHLPAGARAFIGVTDPINPTPETPDQVRDRVLAAARHIPPAQLGTCDDCGFSPFADDTSTSRDLAFAKIAARLEGTALASDALTG</sequence>
<evidence type="ECO:0000259" key="1">
    <source>
        <dbReference type="Pfam" id="PF01717"/>
    </source>
</evidence>
<protein>
    <submittedName>
        <fullName evidence="2">5-methyltetrahydropteroyltriglutamate--homocysteine methyltransferase</fullName>
    </submittedName>
</protein>
<organism evidence="2 3">
    <name type="scientific">Acrocarpospora macrocephala</name>
    <dbReference type="NCBI Taxonomy" id="150177"/>
    <lineage>
        <taxon>Bacteria</taxon>
        <taxon>Bacillati</taxon>
        <taxon>Actinomycetota</taxon>
        <taxon>Actinomycetes</taxon>
        <taxon>Streptosporangiales</taxon>
        <taxon>Streptosporangiaceae</taxon>
        <taxon>Acrocarpospora</taxon>
    </lineage>
</organism>
<dbReference type="GO" id="GO:0009086">
    <property type="term" value="P:methionine biosynthetic process"/>
    <property type="evidence" value="ECO:0007669"/>
    <property type="project" value="InterPro"/>
</dbReference>
<keyword evidence="2" id="KW-0489">Methyltransferase</keyword>
<gene>
    <name evidence="2" type="primary">metE_1</name>
    <name evidence="2" type="ORF">Amac_004140</name>
</gene>
<keyword evidence="2" id="KW-0808">Transferase</keyword>
<dbReference type="GO" id="GO:0003871">
    <property type="term" value="F:5-methyltetrahydropteroyltriglutamate-homocysteine S-methyltransferase activity"/>
    <property type="evidence" value="ECO:0007669"/>
    <property type="project" value="InterPro"/>
</dbReference>
<name>A0A5M3WES2_9ACTN</name>
<dbReference type="Gene3D" id="3.20.20.210">
    <property type="match status" value="1"/>
</dbReference>
<accession>A0A5M3WES2</accession>
<keyword evidence="3" id="KW-1185">Reference proteome</keyword>
<dbReference type="AlphaFoldDB" id="A0A5M3WES2"/>
<dbReference type="InterPro" id="IPR038071">
    <property type="entry name" value="UROD/MetE-like_sf"/>
</dbReference>
<comment type="caution">
    <text evidence="2">The sequence shown here is derived from an EMBL/GenBank/DDBJ whole genome shotgun (WGS) entry which is preliminary data.</text>
</comment>
<dbReference type="PANTHER" id="PTHR43844">
    <property type="entry name" value="METHIONINE SYNTHASE"/>
    <property type="match status" value="1"/>
</dbReference>
<dbReference type="Pfam" id="PF01717">
    <property type="entry name" value="Meth_synt_2"/>
    <property type="match status" value="1"/>
</dbReference>
<feature type="domain" description="Cobalamin-independent methionine synthase MetE C-terminal/archaeal" evidence="1">
    <location>
        <begin position="11"/>
        <end position="328"/>
    </location>
</feature>
<dbReference type="GO" id="GO:0008270">
    <property type="term" value="F:zinc ion binding"/>
    <property type="evidence" value="ECO:0007669"/>
    <property type="project" value="InterPro"/>
</dbReference>
<dbReference type="GO" id="GO:0032259">
    <property type="term" value="P:methylation"/>
    <property type="evidence" value="ECO:0007669"/>
    <property type="project" value="UniProtKB-KW"/>
</dbReference>
<evidence type="ECO:0000313" key="2">
    <source>
        <dbReference type="EMBL" id="GES06819.1"/>
    </source>
</evidence>
<reference evidence="2 3" key="1">
    <citation type="submission" date="2019-10" db="EMBL/GenBank/DDBJ databases">
        <title>Whole genome shotgun sequence of Acrocarpospora macrocephala NBRC 16266.</title>
        <authorList>
            <person name="Ichikawa N."/>
            <person name="Kimura A."/>
            <person name="Kitahashi Y."/>
            <person name="Komaki H."/>
            <person name="Oguchi A."/>
        </authorList>
    </citation>
    <scope>NUCLEOTIDE SEQUENCE [LARGE SCALE GENOMIC DNA]</scope>
    <source>
        <strain evidence="2 3">NBRC 16266</strain>
    </source>
</reference>
<dbReference type="CDD" id="cd03311">
    <property type="entry name" value="CIMS_C_terminal_like"/>
    <property type="match status" value="1"/>
</dbReference>
<dbReference type="EMBL" id="BLAE01000004">
    <property type="protein sequence ID" value="GES06819.1"/>
    <property type="molecule type" value="Genomic_DNA"/>
</dbReference>
<dbReference type="PANTHER" id="PTHR43844:SF2">
    <property type="entry name" value="SYNTHASE, VITAMIN-B12 INDEPENDENT, PUTATIVE (AFU_ORTHOLOGUE AFUA_3G12060)-RELATED"/>
    <property type="match status" value="1"/>
</dbReference>
<dbReference type="Proteomes" id="UP000331127">
    <property type="component" value="Unassembled WGS sequence"/>
</dbReference>
<proteinExistence type="predicted"/>
<dbReference type="SUPFAM" id="SSF51726">
    <property type="entry name" value="UROD/MetE-like"/>
    <property type="match status" value="1"/>
</dbReference>
<dbReference type="InterPro" id="IPR002629">
    <property type="entry name" value="Met_Synth_C/arc"/>
</dbReference>